<sequence length="71" mass="8602">MRIEGFKERDEHAEITYVVATYSAIHDRWYPYSESENIEEAQERLEKLSQRRHGKFAIFERIRSEVITKLN</sequence>
<evidence type="ECO:0000313" key="1">
    <source>
        <dbReference type="EMBL" id="DAD97658.1"/>
    </source>
</evidence>
<accession>A0A8S5NTM5</accession>
<proteinExistence type="predicted"/>
<name>A0A8S5NTM5_9CAUD</name>
<protein>
    <submittedName>
        <fullName evidence="1">Uncharacterized protein</fullName>
    </submittedName>
</protein>
<organism evidence="1">
    <name type="scientific">Siphoviridae sp. ct1TR2</name>
    <dbReference type="NCBI Taxonomy" id="2825309"/>
    <lineage>
        <taxon>Viruses</taxon>
        <taxon>Duplodnaviria</taxon>
        <taxon>Heunggongvirae</taxon>
        <taxon>Uroviricota</taxon>
        <taxon>Caudoviricetes</taxon>
    </lineage>
</organism>
<reference evidence="1" key="1">
    <citation type="journal article" date="2021" name="Proc. Natl. Acad. Sci. U.S.A.">
        <title>A Catalog of Tens of Thousands of Viruses from Human Metagenomes Reveals Hidden Associations with Chronic Diseases.</title>
        <authorList>
            <person name="Tisza M.J."/>
            <person name="Buck C.B."/>
        </authorList>
    </citation>
    <scope>NUCLEOTIDE SEQUENCE</scope>
    <source>
        <strain evidence="1">Ct1TR2</strain>
    </source>
</reference>
<dbReference type="EMBL" id="BK015245">
    <property type="protein sequence ID" value="DAD97658.1"/>
    <property type="molecule type" value="Genomic_DNA"/>
</dbReference>